<evidence type="ECO:0000313" key="2">
    <source>
        <dbReference type="Proteomes" id="UP000199706"/>
    </source>
</evidence>
<gene>
    <name evidence="1" type="ORF">SAMN05216466_101468</name>
</gene>
<reference evidence="1 2" key="1">
    <citation type="submission" date="2016-10" db="EMBL/GenBank/DDBJ databases">
        <authorList>
            <person name="de Groot N.N."/>
        </authorList>
    </citation>
    <scope>NUCLEOTIDE SEQUENCE [LARGE SCALE GENOMIC DNA]</scope>
    <source>
        <strain evidence="1 2">LMG 2247</strain>
    </source>
</reference>
<evidence type="ECO:0008006" key="3">
    <source>
        <dbReference type="Google" id="ProtNLM"/>
    </source>
</evidence>
<protein>
    <recommendedName>
        <fullName evidence="3">DUF2867 domain-containing protein</fullName>
    </recommendedName>
</protein>
<proteinExistence type="predicted"/>
<dbReference type="OrthoDB" id="5464833at2"/>
<evidence type="ECO:0000313" key="1">
    <source>
        <dbReference type="EMBL" id="SDF90142.1"/>
    </source>
</evidence>
<organism evidence="1 2">
    <name type="scientific">Paraburkholderia phenazinium</name>
    <dbReference type="NCBI Taxonomy" id="60549"/>
    <lineage>
        <taxon>Bacteria</taxon>
        <taxon>Pseudomonadati</taxon>
        <taxon>Pseudomonadota</taxon>
        <taxon>Betaproteobacteria</taxon>
        <taxon>Burkholderiales</taxon>
        <taxon>Burkholderiaceae</taxon>
        <taxon>Paraburkholderia</taxon>
    </lineage>
</organism>
<name>A0A1G7PUY6_9BURK</name>
<dbReference type="EMBL" id="FNCJ01000001">
    <property type="protein sequence ID" value="SDF90142.1"/>
    <property type="molecule type" value="Genomic_DNA"/>
</dbReference>
<accession>A0A1G7PUY6</accession>
<dbReference type="AlphaFoldDB" id="A0A1G7PUY6"/>
<sequence>MKLIDEFLPSFDFREQHALSMRASAGVILDCVTWQRAQDDPIVRFAIRLRELPSRLISRSLPRPFDFDDFLFLGRNGDRSVVFGLAGAFLGTGLWLARDSVYRGVKTNDRMDVCRLVTDFAVEAMPSAAMMLSTKTRVQRPTDDVRRRFAPYWYVIRPVSRLIRRRMLGRIREQAEGLAGAR</sequence>
<dbReference type="Proteomes" id="UP000199706">
    <property type="component" value="Unassembled WGS sequence"/>
</dbReference>
<dbReference type="RefSeq" id="WP_090681247.1">
    <property type="nucleotide sequence ID" value="NZ_CADERL010000001.1"/>
</dbReference>